<evidence type="ECO:0000313" key="3">
    <source>
        <dbReference type="Proteomes" id="UP000533269"/>
    </source>
</evidence>
<dbReference type="PANTHER" id="PTHR35526">
    <property type="entry name" value="ANTI-SIGMA-F FACTOR RSBW-RELATED"/>
    <property type="match status" value="1"/>
</dbReference>
<feature type="compositionally biased region" description="Basic and acidic residues" evidence="1">
    <location>
        <begin position="105"/>
        <end position="117"/>
    </location>
</feature>
<sequence length="163" mass="17822">MPVDVSSGRLARRFLEERWCTTHESAQRAQAHLLITELVSNAVRYGGPPIEVELNCVEEAGVLLSVTDGSPHLPVVQEVGPSGLGGRGVRLMEVLSAEWGVQRYHRSDRDDRDDRVHPGSTQRRRHGGHRGAGCSGQGDVDGPDHGVDTDAMPAKTVWCRLTR</sequence>
<accession>A0A7W4TQI6</accession>
<dbReference type="EMBL" id="JACHVY010000005">
    <property type="protein sequence ID" value="MBB2903189.1"/>
    <property type="molecule type" value="Genomic_DNA"/>
</dbReference>
<dbReference type="PANTHER" id="PTHR35526:SF3">
    <property type="entry name" value="ANTI-SIGMA-F FACTOR RSBW"/>
    <property type="match status" value="1"/>
</dbReference>
<organism evidence="2 3">
    <name type="scientific">Kineococcus radiotolerans</name>
    <dbReference type="NCBI Taxonomy" id="131568"/>
    <lineage>
        <taxon>Bacteria</taxon>
        <taxon>Bacillati</taxon>
        <taxon>Actinomycetota</taxon>
        <taxon>Actinomycetes</taxon>
        <taxon>Kineosporiales</taxon>
        <taxon>Kineosporiaceae</taxon>
        <taxon>Kineococcus</taxon>
    </lineage>
</organism>
<dbReference type="SUPFAM" id="SSF55874">
    <property type="entry name" value="ATPase domain of HSP90 chaperone/DNA topoisomerase II/histidine kinase"/>
    <property type="match status" value="1"/>
</dbReference>
<dbReference type="CDD" id="cd16936">
    <property type="entry name" value="HATPase_RsbW-like"/>
    <property type="match status" value="1"/>
</dbReference>
<feature type="region of interest" description="Disordered" evidence="1">
    <location>
        <begin position="105"/>
        <end position="150"/>
    </location>
</feature>
<dbReference type="InterPro" id="IPR050267">
    <property type="entry name" value="Anti-sigma-factor_SerPK"/>
</dbReference>
<dbReference type="InterPro" id="IPR036890">
    <property type="entry name" value="HATPase_C_sf"/>
</dbReference>
<name>A0A7W4TQI6_KINRA</name>
<reference evidence="2 3" key="1">
    <citation type="submission" date="2020-08" db="EMBL/GenBank/DDBJ databases">
        <title>The Agave Microbiome: Exploring the role of microbial communities in plant adaptations to desert environments.</title>
        <authorList>
            <person name="Partida-Martinez L.P."/>
        </authorList>
    </citation>
    <scope>NUCLEOTIDE SEQUENCE [LARGE SCALE GENOMIC DNA]</scope>
    <source>
        <strain evidence="2 3">AS2.23</strain>
    </source>
</reference>
<gene>
    <name evidence="2" type="ORF">FHR75_004031</name>
</gene>
<dbReference type="AlphaFoldDB" id="A0A7W4TQI6"/>
<dbReference type="Proteomes" id="UP000533269">
    <property type="component" value="Unassembled WGS sequence"/>
</dbReference>
<protein>
    <submittedName>
        <fullName evidence="2">Anti-sigma regulatory factor (Ser/Thr protein kinase)</fullName>
    </submittedName>
</protein>
<reference evidence="2 3" key="2">
    <citation type="submission" date="2020-08" db="EMBL/GenBank/DDBJ databases">
        <authorList>
            <person name="Partida-Martinez L."/>
            <person name="Huntemann M."/>
            <person name="Clum A."/>
            <person name="Wang J."/>
            <person name="Palaniappan K."/>
            <person name="Ritter S."/>
            <person name="Chen I.-M."/>
            <person name="Stamatis D."/>
            <person name="Reddy T."/>
            <person name="O'Malley R."/>
            <person name="Daum C."/>
            <person name="Shapiro N."/>
            <person name="Ivanova N."/>
            <person name="Kyrpides N."/>
            <person name="Woyke T."/>
        </authorList>
    </citation>
    <scope>NUCLEOTIDE SEQUENCE [LARGE SCALE GENOMIC DNA]</scope>
    <source>
        <strain evidence="2 3">AS2.23</strain>
    </source>
</reference>
<proteinExistence type="predicted"/>
<dbReference type="Gene3D" id="3.30.565.10">
    <property type="entry name" value="Histidine kinase-like ATPase, C-terminal domain"/>
    <property type="match status" value="1"/>
</dbReference>
<evidence type="ECO:0000256" key="1">
    <source>
        <dbReference type="SAM" id="MobiDB-lite"/>
    </source>
</evidence>
<evidence type="ECO:0000313" key="2">
    <source>
        <dbReference type="EMBL" id="MBB2903189.1"/>
    </source>
</evidence>
<dbReference type="RefSeq" id="WP_183392809.1">
    <property type="nucleotide sequence ID" value="NZ_JACHVY010000005.1"/>
</dbReference>
<comment type="caution">
    <text evidence="2">The sequence shown here is derived from an EMBL/GenBank/DDBJ whole genome shotgun (WGS) entry which is preliminary data.</text>
</comment>